<dbReference type="OMA" id="VDCAIYL"/>
<dbReference type="OrthoDB" id="345998at2759"/>
<proteinExistence type="predicted"/>
<dbReference type="AlphaFoldDB" id="U6LYH7"/>
<sequence>MTFVVPVIATKAANAYKTIFFQRQKGHKKSKLPIFCILAVTAFSISSARDVNGFTILDASLTGAGGGAANDPQQPYPLLQDRLRKALTEKYHENAESIFVSEGVNTREEEESNDSDDIDEAMPPLSTTVDKFDEAMNRACSPSIKNSLFDNLGQPVTEAVNLMDRWMNSVLGAMTTLESDSTPLYEYLSGTGSLTAVIKGSCLFGLSILAVLMYQKKGVQGAKQAYCQAYAFTDELLRGSPSLGTNVTQVDEPQSDEFEGLLPLIESVESLALLVDGDNPNNIVELSKKAATNALDVVPMAGEMTRATKYLSDACASLSAKTSLSGSFHKSVWCDIRKRESGSSGLISTEEKMSTSAQKIIQINPKKYVETIFSKVTLPALNIEATLPTENVKELFFTVFDILGDTEETISKVLGWLDAALSVDCAIYLAILLLVVLWAAWFFFRGSKTNGLIPALFWNVLTWVAVALLVVGGALGWITTLGKQGCSILINNCLEQDNWDLLSDYVPVVEPLISQCLTKEGDGDLLAGVGLDAAYDQMLKALQETLAGFPTNISSLDKETSGVDPPWLVYP</sequence>
<feature type="compositionally biased region" description="Acidic residues" evidence="1">
    <location>
        <begin position="108"/>
        <end position="120"/>
    </location>
</feature>
<keyword evidence="2" id="KW-0812">Transmembrane</keyword>
<reference evidence="3" key="2">
    <citation type="submission" date="2013-10" db="EMBL/GenBank/DDBJ databases">
        <authorList>
            <person name="Aslett M."/>
        </authorList>
    </citation>
    <scope>NUCLEOTIDE SEQUENCE [LARGE SCALE GENOMIC DNA]</scope>
    <source>
        <strain evidence="3">Weybridge</strain>
    </source>
</reference>
<reference evidence="3" key="1">
    <citation type="submission" date="2013-10" db="EMBL/GenBank/DDBJ databases">
        <title>Genomic analysis of the causative agents of coccidiosis in chickens.</title>
        <authorList>
            <person name="Reid A.J."/>
            <person name="Blake D."/>
            <person name="Billington K."/>
            <person name="Browne H."/>
            <person name="Dunn M."/>
            <person name="Hung S."/>
            <person name="Kawahara F."/>
            <person name="Miranda-Saavedra D."/>
            <person name="Mourier T."/>
            <person name="Nagra H."/>
            <person name="Otto T.D."/>
            <person name="Rawlings N."/>
            <person name="Sanchez A."/>
            <person name="Sanders M."/>
            <person name="Subramaniam C."/>
            <person name="Tay Y."/>
            <person name="Dear P."/>
            <person name="Doerig C."/>
            <person name="Gruber A."/>
            <person name="Parkinson J."/>
            <person name="Shirley M."/>
            <person name="Wan K.L."/>
            <person name="Berriman M."/>
            <person name="Tomley F."/>
            <person name="Pain A."/>
        </authorList>
    </citation>
    <scope>NUCLEOTIDE SEQUENCE [LARGE SCALE GENOMIC DNA]</scope>
    <source>
        <strain evidence="3">Weybridge</strain>
    </source>
</reference>
<evidence type="ECO:0000313" key="3">
    <source>
        <dbReference type="EMBL" id="CDJ55923.1"/>
    </source>
</evidence>
<keyword evidence="2" id="KW-1133">Transmembrane helix</keyword>
<feature type="region of interest" description="Disordered" evidence="1">
    <location>
        <begin position="103"/>
        <end position="124"/>
    </location>
</feature>
<protein>
    <submittedName>
        <fullName evidence="3">Uncharacterized protein</fullName>
    </submittedName>
</protein>
<dbReference type="EMBL" id="HG718748">
    <property type="protein sequence ID" value="CDJ55923.1"/>
    <property type="molecule type" value="Genomic_DNA"/>
</dbReference>
<dbReference type="Proteomes" id="UP000030763">
    <property type="component" value="Unassembled WGS sequence"/>
</dbReference>
<name>U6LYH7_EIMMA</name>
<accession>U6LYH7</accession>
<evidence type="ECO:0000256" key="2">
    <source>
        <dbReference type="SAM" id="Phobius"/>
    </source>
</evidence>
<evidence type="ECO:0000313" key="4">
    <source>
        <dbReference type="Proteomes" id="UP000030763"/>
    </source>
</evidence>
<dbReference type="VEuPathDB" id="ToxoDB:EMWEY_00000050"/>
<feature type="transmembrane region" description="Helical" evidence="2">
    <location>
        <begin position="456"/>
        <end position="478"/>
    </location>
</feature>
<feature type="transmembrane region" description="Helical" evidence="2">
    <location>
        <begin position="426"/>
        <end position="444"/>
    </location>
</feature>
<dbReference type="GeneID" id="25333991"/>
<keyword evidence="4" id="KW-1185">Reference proteome</keyword>
<keyword evidence="2" id="KW-0472">Membrane</keyword>
<dbReference type="RefSeq" id="XP_013332573.1">
    <property type="nucleotide sequence ID" value="XM_013477119.1"/>
</dbReference>
<organism evidence="3 4">
    <name type="scientific">Eimeria maxima</name>
    <name type="common">Coccidian parasite</name>
    <dbReference type="NCBI Taxonomy" id="5804"/>
    <lineage>
        <taxon>Eukaryota</taxon>
        <taxon>Sar</taxon>
        <taxon>Alveolata</taxon>
        <taxon>Apicomplexa</taxon>
        <taxon>Conoidasida</taxon>
        <taxon>Coccidia</taxon>
        <taxon>Eucoccidiorida</taxon>
        <taxon>Eimeriorina</taxon>
        <taxon>Eimeriidae</taxon>
        <taxon>Eimeria</taxon>
    </lineage>
</organism>
<evidence type="ECO:0000256" key="1">
    <source>
        <dbReference type="SAM" id="MobiDB-lite"/>
    </source>
</evidence>
<gene>
    <name evidence="3" type="ORF">EMWEY_00000050</name>
</gene>